<accession>C6M0S0</accession>
<organism evidence="1 2">
    <name type="scientific">Neisseria sicca ATCC 29256</name>
    <dbReference type="NCBI Taxonomy" id="547045"/>
    <lineage>
        <taxon>Bacteria</taxon>
        <taxon>Pseudomonadati</taxon>
        <taxon>Pseudomonadota</taxon>
        <taxon>Betaproteobacteria</taxon>
        <taxon>Neisseriales</taxon>
        <taxon>Neisseriaceae</taxon>
        <taxon>Neisseria</taxon>
    </lineage>
</organism>
<dbReference type="AlphaFoldDB" id="C6M0S0"/>
<reference evidence="1" key="1">
    <citation type="submission" date="2009-07" db="EMBL/GenBank/DDBJ databases">
        <authorList>
            <person name="Weinstock G."/>
            <person name="Sodergren E."/>
            <person name="Clifton S."/>
            <person name="Fulton L."/>
            <person name="Fulton B."/>
            <person name="Courtney L."/>
            <person name="Fronick C."/>
            <person name="Harrison M."/>
            <person name="Strong C."/>
            <person name="Farmer C."/>
            <person name="Delahaunty K."/>
            <person name="Markovic C."/>
            <person name="Hall O."/>
            <person name="Minx P."/>
            <person name="Tomlinson C."/>
            <person name="Mitreva M."/>
            <person name="Nelson J."/>
            <person name="Hou S."/>
            <person name="Wollam A."/>
            <person name="Pepin K.H."/>
            <person name="Johnson M."/>
            <person name="Bhonagiri V."/>
            <person name="Nash W.E."/>
            <person name="Warren W."/>
            <person name="Chinwalla A."/>
            <person name="Mardis E.R."/>
            <person name="Wilson R.K."/>
        </authorList>
    </citation>
    <scope>NUCLEOTIDE SEQUENCE [LARGE SCALE GENOMIC DNA]</scope>
    <source>
        <strain evidence="1">ATCC 29256</strain>
    </source>
</reference>
<comment type="caution">
    <text evidence="1">The sequence shown here is derived from an EMBL/GenBank/DDBJ whole genome shotgun (WGS) entry which is preliminary data.</text>
</comment>
<name>C6M0S0_NEISI</name>
<evidence type="ECO:0000313" key="1">
    <source>
        <dbReference type="EMBL" id="EET45994.1"/>
    </source>
</evidence>
<gene>
    <name evidence="1" type="ORF">NEISICOT_00095</name>
</gene>
<dbReference type="Proteomes" id="UP000005365">
    <property type="component" value="Unassembled WGS sequence"/>
</dbReference>
<proteinExistence type="predicted"/>
<dbReference type="EMBL" id="ACKO02000001">
    <property type="protein sequence ID" value="EET45994.1"/>
    <property type="molecule type" value="Genomic_DNA"/>
</dbReference>
<protein>
    <submittedName>
        <fullName evidence="1">Uncharacterized protein</fullName>
    </submittedName>
</protein>
<keyword evidence="2" id="KW-1185">Reference proteome</keyword>
<sequence length="43" mass="5287">MGHIYFFHEVFYYGLHKNKKMKDWSAKNYLSLEEETLKNMSDI</sequence>
<evidence type="ECO:0000313" key="2">
    <source>
        <dbReference type="Proteomes" id="UP000005365"/>
    </source>
</evidence>